<dbReference type="RefSeq" id="WP_004808100.1">
    <property type="nucleotide sequence ID" value="NZ_CP116394.1"/>
</dbReference>
<dbReference type="PANTHER" id="PTHR43537:SF45">
    <property type="entry name" value="GNTR FAMILY REGULATORY PROTEIN"/>
    <property type="match status" value="1"/>
</dbReference>
<name>A0AB38XNY0_9ACTO</name>
<dbReference type="Gene3D" id="1.10.10.10">
    <property type="entry name" value="Winged helix-like DNA-binding domain superfamily/Winged helix DNA-binding domain"/>
    <property type="match status" value="1"/>
</dbReference>
<dbReference type="Gene3D" id="1.20.120.530">
    <property type="entry name" value="GntR ligand-binding domain-like"/>
    <property type="match status" value="1"/>
</dbReference>
<accession>A0AB38XNY0</accession>
<dbReference type="AlphaFoldDB" id="A0AB38XNY0"/>
<evidence type="ECO:0000313" key="5">
    <source>
        <dbReference type="EMBL" id="WCE45934.1"/>
    </source>
</evidence>
<dbReference type="SUPFAM" id="SSF46785">
    <property type="entry name" value="Winged helix' DNA-binding domain"/>
    <property type="match status" value="1"/>
</dbReference>
<dbReference type="InterPro" id="IPR011711">
    <property type="entry name" value="GntR_C"/>
</dbReference>
<gene>
    <name evidence="5" type="ORF">PIG85_09865</name>
</gene>
<evidence type="ECO:0000259" key="4">
    <source>
        <dbReference type="SMART" id="SM00895"/>
    </source>
</evidence>
<evidence type="ECO:0000313" key="6">
    <source>
        <dbReference type="Proteomes" id="UP001211044"/>
    </source>
</evidence>
<organism evidence="5 6">
    <name type="scientific">Winkia neuii subsp. anitrata</name>
    <dbReference type="NCBI Taxonomy" id="29318"/>
    <lineage>
        <taxon>Bacteria</taxon>
        <taxon>Bacillati</taxon>
        <taxon>Actinomycetota</taxon>
        <taxon>Actinomycetes</taxon>
        <taxon>Actinomycetales</taxon>
        <taxon>Actinomycetaceae</taxon>
        <taxon>Winkia</taxon>
    </lineage>
</organism>
<dbReference type="KEGG" id="wne:PIG85_09865"/>
<proteinExistence type="predicted"/>
<evidence type="ECO:0000256" key="2">
    <source>
        <dbReference type="ARBA" id="ARBA00023125"/>
    </source>
</evidence>
<dbReference type="InterPro" id="IPR036388">
    <property type="entry name" value="WH-like_DNA-bd_sf"/>
</dbReference>
<dbReference type="SUPFAM" id="SSF48008">
    <property type="entry name" value="GntR ligand-binding domain-like"/>
    <property type="match status" value="1"/>
</dbReference>
<dbReference type="Pfam" id="PF07729">
    <property type="entry name" value="FCD"/>
    <property type="match status" value="1"/>
</dbReference>
<dbReference type="SMART" id="SM00895">
    <property type="entry name" value="FCD"/>
    <property type="match status" value="1"/>
</dbReference>
<dbReference type="EMBL" id="CP116394">
    <property type="protein sequence ID" value="WCE45934.1"/>
    <property type="molecule type" value="Genomic_DNA"/>
</dbReference>
<dbReference type="Pfam" id="PF00392">
    <property type="entry name" value="GntR"/>
    <property type="match status" value="1"/>
</dbReference>
<protein>
    <submittedName>
        <fullName evidence="5">FCD domain-containing protein</fullName>
    </submittedName>
</protein>
<reference evidence="5" key="1">
    <citation type="submission" date="2023-01" db="EMBL/GenBank/DDBJ databases">
        <title>Comparative Genomic Analysis of the Clinically-Derived Winkia Strain NY0527 Provides Evidence into the Taxonomic Reassignment of Winkia neuii and Characterizes Their Virulence Traits.</title>
        <authorList>
            <person name="Cai X."/>
            <person name="Peng Y."/>
            <person name="Li M."/>
            <person name="Qiu Y."/>
            <person name="Wang Y."/>
            <person name="Xu L."/>
            <person name="Hou Q."/>
        </authorList>
    </citation>
    <scope>NUCLEOTIDE SEQUENCE</scope>
    <source>
        <strain evidence="5">NY0527</strain>
    </source>
</reference>
<keyword evidence="3" id="KW-0804">Transcription</keyword>
<dbReference type="InterPro" id="IPR008920">
    <property type="entry name" value="TF_FadR/GntR_C"/>
</dbReference>
<keyword evidence="2" id="KW-0238">DNA-binding</keyword>
<evidence type="ECO:0000256" key="3">
    <source>
        <dbReference type="ARBA" id="ARBA00023163"/>
    </source>
</evidence>
<evidence type="ECO:0000256" key="1">
    <source>
        <dbReference type="ARBA" id="ARBA00023015"/>
    </source>
</evidence>
<dbReference type="InterPro" id="IPR036390">
    <property type="entry name" value="WH_DNA-bd_sf"/>
</dbReference>
<dbReference type="GO" id="GO:0003677">
    <property type="term" value="F:DNA binding"/>
    <property type="evidence" value="ECO:0007669"/>
    <property type="project" value="UniProtKB-KW"/>
</dbReference>
<dbReference type="PANTHER" id="PTHR43537">
    <property type="entry name" value="TRANSCRIPTIONAL REGULATOR, GNTR FAMILY"/>
    <property type="match status" value="1"/>
</dbReference>
<dbReference type="GO" id="GO:0003700">
    <property type="term" value="F:DNA-binding transcription factor activity"/>
    <property type="evidence" value="ECO:0007669"/>
    <property type="project" value="InterPro"/>
</dbReference>
<sequence length="201" mass="22111">MTGHEQTKLEQRFASRTDSAIDAVQQYIISQELGPGDPLPTEAELCKLLGMSRSSVGKDSLSTLDEVVTLRKYLDLGVGQELIHVNQTQNAVTGHLRQLVAKMVKKSAAGKAYIREDIAFHRGLIACLDNKLLDETMSAMWMIHMAVVPSLPADLDGLVATARAHGAMLEAIEKGDVQAYNRAVEDHYQPLRSRMSIAEKK</sequence>
<feature type="domain" description="GntR C-terminal" evidence="4">
    <location>
        <begin position="66"/>
        <end position="190"/>
    </location>
</feature>
<dbReference type="Proteomes" id="UP001211044">
    <property type="component" value="Chromosome"/>
</dbReference>
<dbReference type="InterPro" id="IPR000524">
    <property type="entry name" value="Tscrpt_reg_HTH_GntR"/>
</dbReference>
<keyword evidence="1" id="KW-0805">Transcription regulation</keyword>